<proteinExistence type="predicted"/>
<protein>
    <submittedName>
        <fullName evidence="3">Energy transducer TonB</fullName>
    </submittedName>
</protein>
<accession>A0A9X2EKZ8</accession>
<comment type="caution">
    <text evidence="3">The sequence shown here is derived from an EMBL/GenBank/DDBJ whole genome shotgun (WGS) entry which is preliminary data.</text>
</comment>
<feature type="domain" description="TonB C-terminal" evidence="2">
    <location>
        <begin position="73"/>
        <end position="131"/>
    </location>
</feature>
<feature type="compositionally biased region" description="Pro residues" evidence="1">
    <location>
        <begin position="39"/>
        <end position="62"/>
    </location>
</feature>
<dbReference type="AlphaFoldDB" id="A0A9X2EKZ8"/>
<dbReference type="Proteomes" id="UP001155128">
    <property type="component" value="Unassembled WGS sequence"/>
</dbReference>
<dbReference type="GO" id="GO:0055085">
    <property type="term" value="P:transmembrane transport"/>
    <property type="evidence" value="ECO:0007669"/>
    <property type="project" value="InterPro"/>
</dbReference>
<dbReference type="Pfam" id="PF03544">
    <property type="entry name" value="TonB_C"/>
    <property type="match status" value="1"/>
</dbReference>
<dbReference type="RefSeq" id="WP_252113298.1">
    <property type="nucleotide sequence ID" value="NZ_JAMSHT010000001.1"/>
</dbReference>
<keyword evidence="4" id="KW-1185">Reference proteome</keyword>
<evidence type="ECO:0000313" key="4">
    <source>
        <dbReference type="Proteomes" id="UP001155128"/>
    </source>
</evidence>
<sequence length="330" mass="37028">MMLMALFASLAVDPPAEEEAAPPQPVPQITTRDIEPPRPPRLSAPPPPVLVQRPLPTPPMPTSDPIRLFDADSYPRDAAANDDVGRTDTDLFIDEEGMPIACLVRASSGSASLDATTCDILMRNMRFEPATIYGGGVGKGMWDAPAIAWRLQGYNREGPSSSDRRFRERMAEAGFSDGDEMVFDRLAEQSRLACTVTRDGEEPRDCNNDEKQMARWAWMEEFSRRVGTGPYRMAMGRQKVDSVELPILWDAESERLHQYDHVFRFMENGVAGCFVPWRRGDRPLIGLKQWGSRLCEEDDVIIFAKELDLSKADAGYEFRYFLIASTSSPE</sequence>
<name>A0A9X2EKZ8_9SPHN</name>
<evidence type="ECO:0000313" key="3">
    <source>
        <dbReference type="EMBL" id="MCM8557327.1"/>
    </source>
</evidence>
<dbReference type="SUPFAM" id="SSF74653">
    <property type="entry name" value="TolA/TonB C-terminal domain"/>
    <property type="match status" value="1"/>
</dbReference>
<reference evidence="3" key="1">
    <citation type="submission" date="2022-06" db="EMBL/GenBank/DDBJ databases">
        <title>Sphingomicrobium sedimins sp. nov., a marine bacterium isolated from tidal flat.</title>
        <authorList>
            <person name="Kim C.-H."/>
            <person name="Yoo Y."/>
            <person name="Kim J.-J."/>
        </authorList>
    </citation>
    <scope>NUCLEOTIDE SEQUENCE</scope>
    <source>
        <strain evidence="3">GRR-S6-50</strain>
    </source>
</reference>
<gene>
    <name evidence="3" type="ORF">NDO55_05775</name>
</gene>
<evidence type="ECO:0000259" key="2">
    <source>
        <dbReference type="Pfam" id="PF03544"/>
    </source>
</evidence>
<evidence type="ECO:0000256" key="1">
    <source>
        <dbReference type="SAM" id="MobiDB-lite"/>
    </source>
</evidence>
<organism evidence="3 4">
    <name type="scientific">Sphingomicrobium sediminis</name>
    <dbReference type="NCBI Taxonomy" id="2950949"/>
    <lineage>
        <taxon>Bacteria</taxon>
        <taxon>Pseudomonadati</taxon>
        <taxon>Pseudomonadota</taxon>
        <taxon>Alphaproteobacteria</taxon>
        <taxon>Sphingomonadales</taxon>
        <taxon>Sphingomonadaceae</taxon>
        <taxon>Sphingomicrobium</taxon>
    </lineage>
</organism>
<feature type="region of interest" description="Disordered" evidence="1">
    <location>
        <begin position="13"/>
        <end position="65"/>
    </location>
</feature>
<dbReference type="InterPro" id="IPR037682">
    <property type="entry name" value="TonB_C"/>
</dbReference>
<dbReference type="EMBL" id="JAMSHT010000001">
    <property type="protein sequence ID" value="MCM8557327.1"/>
    <property type="molecule type" value="Genomic_DNA"/>
</dbReference>